<dbReference type="GO" id="GO:0000156">
    <property type="term" value="F:phosphorelay response regulator activity"/>
    <property type="evidence" value="ECO:0007669"/>
    <property type="project" value="TreeGrafter"/>
</dbReference>
<evidence type="ECO:0000256" key="1">
    <source>
        <dbReference type="ARBA" id="ARBA00022553"/>
    </source>
</evidence>
<keyword evidence="11" id="KW-1185">Reference proteome</keyword>
<evidence type="ECO:0000256" key="3">
    <source>
        <dbReference type="ARBA" id="ARBA00023015"/>
    </source>
</evidence>
<feature type="signal peptide" evidence="8">
    <location>
        <begin position="1"/>
        <end position="24"/>
    </location>
</feature>
<feature type="domain" description="Response regulatory" evidence="9">
    <location>
        <begin position="108"/>
        <end position="177"/>
    </location>
</feature>
<dbReference type="Pfam" id="PF00072">
    <property type="entry name" value="Response_reg"/>
    <property type="match status" value="1"/>
</dbReference>
<sequence>MNRAKWILLGILISSLLVSQQALAQRFSPFKERGSERRVEEPAGNHSLDREVERVRRETGARVLSAETRRVDGQPVHVIRVLTDDGRVKRFRIDASPGNRRLRDLQMRLLIVEDEQALREQLGEQLREKGYSVDAAPDGEEGLFYGREYPYDLAIIDIGLPKLSCIELIRACSRKSQ</sequence>
<gene>
    <name evidence="10" type="ORF">BOW51_08185</name>
</gene>
<protein>
    <recommendedName>
        <fullName evidence="9">Response regulatory domain-containing protein</fullName>
    </recommendedName>
</protein>
<dbReference type="GO" id="GO:0032993">
    <property type="term" value="C:protein-DNA complex"/>
    <property type="evidence" value="ECO:0007669"/>
    <property type="project" value="TreeGrafter"/>
</dbReference>
<dbReference type="InterPro" id="IPR001789">
    <property type="entry name" value="Sig_transdc_resp-reg_receiver"/>
</dbReference>
<proteinExistence type="predicted"/>
<dbReference type="InterPro" id="IPR039420">
    <property type="entry name" value="WalR-like"/>
</dbReference>
<dbReference type="GO" id="GO:0006355">
    <property type="term" value="P:regulation of DNA-templated transcription"/>
    <property type="evidence" value="ECO:0007669"/>
    <property type="project" value="TreeGrafter"/>
</dbReference>
<dbReference type="PANTHER" id="PTHR48111:SF71">
    <property type="entry name" value="TRANSCRIPTIONAL REGULATORY PROTEIN PHOP"/>
    <property type="match status" value="1"/>
</dbReference>
<organism evidence="10 11">
    <name type="scientific">Solemya velesiana gill symbiont</name>
    <dbReference type="NCBI Taxonomy" id="1918948"/>
    <lineage>
        <taxon>Bacteria</taxon>
        <taxon>Pseudomonadati</taxon>
        <taxon>Pseudomonadota</taxon>
        <taxon>Gammaproteobacteria</taxon>
        <taxon>sulfur-oxidizing symbionts</taxon>
    </lineage>
</organism>
<evidence type="ECO:0000256" key="7">
    <source>
        <dbReference type="SAM" id="MobiDB-lite"/>
    </source>
</evidence>
<dbReference type="EMBL" id="MPRJ01000049">
    <property type="protein sequence ID" value="OOZ36215.1"/>
    <property type="molecule type" value="Genomic_DNA"/>
</dbReference>
<evidence type="ECO:0000313" key="10">
    <source>
        <dbReference type="EMBL" id="OOZ36215.1"/>
    </source>
</evidence>
<keyword evidence="3" id="KW-0805">Transcription regulation</keyword>
<dbReference type="GO" id="GO:0005829">
    <property type="term" value="C:cytosol"/>
    <property type="evidence" value="ECO:0007669"/>
    <property type="project" value="TreeGrafter"/>
</dbReference>
<comment type="caution">
    <text evidence="10">The sequence shown here is derived from an EMBL/GenBank/DDBJ whole genome shotgun (WGS) entry which is preliminary data.</text>
</comment>
<dbReference type="Proteomes" id="UP000190896">
    <property type="component" value="Unassembled WGS sequence"/>
</dbReference>
<dbReference type="SUPFAM" id="SSF52172">
    <property type="entry name" value="CheY-like"/>
    <property type="match status" value="1"/>
</dbReference>
<evidence type="ECO:0000256" key="6">
    <source>
        <dbReference type="PROSITE-ProRule" id="PRU00169"/>
    </source>
</evidence>
<accession>A0A1T2KTP1</accession>
<evidence type="ECO:0000259" key="9">
    <source>
        <dbReference type="PROSITE" id="PS50110"/>
    </source>
</evidence>
<dbReference type="GO" id="GO:0000976">
    <property type="term" value="F:transcription cis-regulatory region binding"/>
    <property type="evidence" value="ECO:0007669"/>
    <property type="project" value="TreeGrafter"/>
</dbReference>
<evidence type="ECO:0000256" key="8">
    <source>
        <dbReference type="SAM" id="SignalP"/>
    </source>
</evidence>
<feature type="region of interest" description="Disordered" evidence="7">
    <location>
        <begin position="31"/>
        <end position="52"/>
    </location>
</feature>
<evidence type="ECO:0000256" key="2">
    <source>
        <dbReference type="ARBA" id="ARBA00023012"/>
    </source>
</evidence>
<dbReference type="Gene3D" id="3.40.50.2300">
    <property type="match status" value="1"/>
</dbReference>
<keyword evidence="2" id="KW-0902">Two-component regulatory system</keyword>
<keyword evidence="8" id="KW-0732">Signal</keyword>
<dbReference type="PROSITE" id="PS50110">
    <property type="entry name" value="RESPONSE_REGULATORY"/>
    <property type="match status" value="1"/>
</dbReference>
<dbReference type="PANTHER" id="PTHR48111">
    <property type="entry name" value="REGULATOR OF RPOS"/>
    <property type="match status" value="1"/>
</dbReference>
<dbReference type="InterPro" id="IPR011006">
    <property type="entry name" value="CheY-like_superfamily"/>
</dbReference>
<keyword evidence="5" id="KW-0804">Transcription</keyword>
<reference evidence="10 11" key="1">
    <citation type="submission" date="2016-11" db="EMBL/GenBank/DDBJ databases">
        <title>Mixed transmission modes and dynamic genome evolution in an obligate animal-bacterial symbiosis.</title>
        <authorList>
            <person name="Russell S.L."/>
            <person name="Corbett-Detig R.B."/>
            <person name="Cavanaugh C.M."/>
        </authorList>
    </citation>
    <scope>NUCLEOTIDE SEQUENCE [LARGE SCALE GENOMIC DNA]</scope>
    <source>
        <strain evidence="10">Se-Cadez</strain>
    </source>
</reference>
<feature type="chain" id="PRO_5012571932" description="Response regulatory domain-containing protein" evidence="8">
    <location>
        <begin position="25"/>
        <end position="177"/>
    </location>
</feature>
<keyword evidence="1 6" id="KW-0597">Phosphoprotein</keyword>
<evidence type="ECO:0000313" key="11">
    <source>
        <dbReference type="Proteomes" id="UP000190896"/>
    </source>
</evidence>
<evidence type="ECO:0000256" key="5">
    <source>
        <dbReference type="ARBA" id="ARBA00023163"/>
    </source>
</evidence>
<evidence type="ECO:0000256" key="4">
    <source>
        <dbReference type="ARBA" id="ARBA00023125"/>
    </source>
</evidence>
<dbReference type="AlphaFoldDB" id="A0A1T2KTP1"/>
<feature type="modified residue" description="4-aspartylphosphate" evidence="6">
    <location>
        <position position="157"/>
    </location>
</feature>
<keyword evidence="4" id="KW-0238">DNA-binding</keyword>
<name>A0A1T2KTP1_9GAMM</name>